<reference evidence="2" key="1">
    <citation type="submission" date="2021-06" db="EMBL/GenBank/DDBJ databases">
        <authorList>
            <person name="Hodson N. C."/>
            <person name="Mongue J. A."/>
            <person name="Jaron S. K."/>
        </authorList>
    </citation>
    <scope>NUCLEOTIDE SEQUENCE</scope>
</reference>
<keyword evidence="1" id="KW-1133">Transmembrane helix</keyword>
<gene>
    <name evidence="2" type="ORF">AFUS01_LOCUS18108</name>
</gene>
<feature type="transmembrane region" description="Helical" evidence="1">
    <location>
        <begin position="141"/>
        <end position="164"/>
    </location>
</feature>
<accession>A0A8J2P7Y6</accession>
<dbReference type="EMBL" id="CAJVCH010177651">
    <property type="protein sequence ID" value="CAG7729392.1"/>
    <property type="molecule type" value="Genomic_DNA"/>
</dbReference>
<evidence type="ECO:0000256" key="1">
    <source>
        <dbReference type="SAM" id="Phobius"/>
    </source>
</evidence>
<sequence>MVFPPMDSYTVLPDPCCGAPLQKAVKIVAIVDMVWAAISAGTLFLFLLLVILEGSSLAQAAQTDRLEFPAFADFMELGTGIVILCLIAFIAVSICYYFLGQYLLHGAMERNHEKVTLWFTITVGLLALRIVYWLIGVFSSTSMVLSGFFGLLSFIYQAYALWVVKAFRDELLRSGESLKLRDNGPRSHNFPL</sequence>
<name>A0A8J2P7Y6_9HEXA</name>
<comment type="caution">
    <text evidence="2">The sequence shown here is derived from an EMBL/GenBank/DDBJ whole genome shotgun (WGS) entry which is preliminary data.</text>
</comment>
<feature type="transmembrane region" description="Helical" evidence="1">
    <location>
        <begin position="81"/>
        <end position="104"/>
    </location>
</feature>
<evidence type="ECO:0000313" key="2">
    <source>
        <dbReference type="EMBL" id="CAG7729392.1"/>
    </source>
</evidence>
<feature type="transmembrane region" description="Helical" evidence="1">
    <location>
        <begin position="33"/>
        <end position="52"/>
    </location>
</feature>
<protein>
    <submittedName>
        <fullName evidence="2">Uncharacterized protein</fullName>
    </submittedName>
</protein>
<dbReference type="Proteomes" id="UP000708208">
    <property type="component" value="Unassembled WGS sequence"/>
</dbReference>
<proteinExistence type="predicted"/>
<keyword evidence="3" id="KW-1185">Reference proteome</keyword>
<keyword evidence="1" id="KW-0812">Transmembrane</keyword>
<dbReference type="AlphaFoldDB" id="A0A8J2P7Y6"/>
<evidence type="ECO:0000313" key="3">
    <source>
        <dbReference type="Proteomes" id="UP000708208"/>
    </source>
</evidence>
<feature type="transmembrane region" description="Helical" evidence="1">
    <location>
        <begin position="116"/>
        <end position="135"/>
    </location>
</feature>
<organism evidence="2 3">
    <name type="scientific">Allacma fusca</name>
    <dbReference type="NCBI Taxonomy" id="39272"/>
    <lineage>
        <taxon>Eukaryota</taxon>
        <taxon>Metazoa</taxon>
        <taxon>Ecdysozoa</taxon>
        <taxon>Arthropoda</taxon>
        <taxon>Hexapoda</taxon>
        <taxon>Collembola</taxon>
        <taxon>Symphypleona</taxon>
        <taxon>Sminthuridae</taxon>
        <taxon>Allacma</taxon>
    </lineage>
</organism>
<keyword evidence="1" id="KW-0472">Membrane</keyword>